<dbReference type="Gene3D" id="1.20.1280.50">
    <property type="match status" value="1"/>
</dbReference>
<gene>
    <name evidence="3" type="ORF">CALCODRAFT_145865</name>
</gene>
<evidence type="ECO:0000256" key="1">
    <source>
        <dbReference type="SAM" id="MobiDB-lite"/>
    </source>
</evidence>
<dbReference type="Proteomes" id="UP000076842">
    <property type="component" value="Unassembled WGS sequence"/>
</dbReference>
<dbReference type="InterPro" id="IPR036047">
    <property type="entry name" value="F-box-like_dom_sf"/>
</dbReference>
<proteinExistence type="predicted"/>
<feature type="compositionally biased region" description="Low complexity" evidence="1">
    <location>
        <begin position="51"/>
        <end position="67"/>
    </location>
</feature>
<evidence type="ECO:0000313" key="3">
    <source>
        <dbReference type="EMBL" id="KZT51275.1"/>
    </source>
</evidence>
<keyword evidence="4" id="KW-1185">Reference proteome</keyword>
<dbReference type="OrthoDB" id="3244954at2759"/>
<accession>A0A165CRT4</accession>
<protein>
    <recommendedName>
        <fullName evidence="2">F-box domain-containing protein</fullName>
    </recommendedName>
</protein>
<sequence>MSDSGPWDDLFLPYYRPMSGLDGEASNDLFDQSYMQASISAIQSPDPAMISLPSSTSTSQFESSQQSSGASMYYDAQDWSSLPPLPPSPLSNPPSPLSNIDHALRDSAALPSSAGTEPAFPSLWDSTLTTAIVTQAPPSLSCFGGSRYLLSPATSPSPEPYVTSPCSSAVASVDLDDRDQCLIRSPRSHLRTSPPWVRRGHGIFSQSAIFPNEVFSMILSELSPKDAYKCRLVCKTWYHEFWSRLVWNRWLHEVQIFLRSPTSWIFEKFSAATHSGQRFKVRTKELFVARTGVKFICRWHADPLPSESSELESLRLLLSGPVQVLAQFKGRRYWDFKLPLQLDREKMELIFDMRLLLHMLLSREEDEWPLASDIPKWVWEPPCYMHTNIGSFHSYA</sequence>
<evidence type="ECO:0000259" key="2">
    <source>
        <dbReference type="SMART" id="SM00256"/>
    </source>
</evidence>
<dbReference type="Pfam" id="PF12937">
    <property type="entry name" value="F-box-like"/>
    <property type="match status" value="1"/>
</dbReference>
<evidence type="ECO:0000313" key="4">
    <source>
        <dbReference type="Proteomes" id="UP000076842"/>
    </source>
</evidence>
<dbReference type="AlphaFoldDB" id="A0A165CRT4"/>
<name>A0A165CRT4_9BASI</name>
<organism evidence="3 4">
    <name type="scientific">Calocera cornea HHB12733</name>
    <dbReference type="NCBI Taxonomy" id="1353952"/>
    <lineage>
        <taxon>Eukaryota</taxon>
        <taxon>Fungi</taxon>
        <taxon>Dikarya</taxon>
        <taxon>Basidiomycota</taxon>
        <taxon>Agaricomycotina</taxon>
        <taxon>Dacrymycetes</taxon>
        <taxon>Dacrymycetales</taxon>
        <taxon>Dacrymycetaceae</taxon>
        <taxon>Calocera</taxon>
    </lineage>
</organism>
<dbReference type="InterPro" id="IPR001810">
    <property type="entry name" value="F-box_dom"/>
</dbReference>
<dbReference type="SMART" id="SM00256">
    <property type="entry name" value="FBOX"/>
    <property type="match status" value="1"/>
</dbReference>
<feature type="domain" description="F-box" evidence="2">
    <location>
        <begin position="210"/>
        <end position="250"/>
    </location>
</feature>
<dbReference type="InParanoid" id="A0A165CRT4"/>
<dbReference type="EMBL" id="KV424116">
    <property type="protein sequence ID" value="KZT51275.1"/>
    <property type="molecule type" value="Genomic_DNA"/>
</dbReference>
<feature type="region of interest" description="Disordered" evidence="1">
    <location>
        <begin position="46"/>
        <end position="67"/>
    </location>
</feature>
<dbReference type="SUPFAM" id="SSF81383">
    <property type="entry name" value="F-box domain"/>
    <property type="match status" value="1"/>
</dbReference>
<reference evidence="3 4" key="1">
    <citation type="journal article" date="2016" name="Mol. Biol. Evol.">
        <title>Comparative Genomics of Early-Diverging Mushroom-Forming Fungi Provides Insights into the Origins of Lignocellulose Decay Capabilities.</title>
        <authorList>
            <person name="Nagy L.G."/>
            <person name="Riley R."/>
            <person name="Tritt A."/>
            <person name="Adam C."/>
            <person name="Daum C."/>
            <person name="Floudas D."/>
            <person name="Sun H."/>
            <person name="Yadav J.S."/>
            <person name="Pangilinan J."/>
            <person name="Larsson K.H."/>
            <person name="Matsuura K."/>
            <person name="Barry K."/>
            <person name="Labutti K."/>
            <person name="Kuo R."/>
            <person name="Ohm R.A."/>
            <person name="Bhattacharya S.S."/>
            <person name="Shirouzu T."/>
            <person name="Yoshinaga Y."/>
            <person name="Martin F.M."/>
            <person name="Grigoriev I.V."/>
            <person name="Hibbett D.S."/>
        </authorList>
    </citation>
    <scope>NUCLEOTIDE SEQUENCE [LARGE SCALE GENOMIC DNA]</scope>
    <source>
        <strain evidence="3 4">HHB12733</strain>
    </source>
</reference>